<feature type="non-terminal residue" evidence="1">
    <location>
        <position position="1"/>
    </location>
</feature>
<sequence length="236" mass="26884">SFAKDYYERTGNALKIKVCITGPIELYIKKHGFTLYPDIVLNFARSLNRMLKKSIKNTNYLQSSVISIDEPSFGYVDMFNIEDAAIIKAFDKTVEGIDGLIQIHLHTLKKYSIPIQAENIDVLTCEYASDHTNVIPKNDLEKYDKFIRVGIIRTNINSILAEKLDAGASLDDFKTFEGTMSLIDSKEFIKKNLLFALDHYGDRVKFVGPDCGLKGWNPPQVAYELLRRTYEVIKDV</sequence>
<accession>X1F8H4</accession>
<dbReference type="AlphaFoldDB" id="X1F8H4"/>
<reference evidence="1" key="1">
    <citation type="journal article" date="2014" name="Front. Microbiol.">
        <title>High frequency of phylogenetically diverse reductive dehalogenase-homologous genes in deep subseafloor sedimentary metagenomes.</title>
        <authorList>
            <person name="Kawai M."/>
            <person name="Futagami T."/>
            <person name="Toyoda A."/>
            <person name="Takaki Y."/>
            <person name="Nishi S."/>
            <person name="Hori S."/>
            <person name="Arai W."/>
            <person name="Tsubouchi T."/>
            <person name="Morono Y."/>
            <person name="Uchiyama I."/>
            <person name="Ito T."/>
            <person name="Fujiyama A."/>
            <person name="Inagaki F."/>
            <person name="Takami H."/>
        </authorList>
    </citation>
    <scope>NUCLEOTIDE SEQUENCE</scope>
    <source>
        <strain evidence="1">Expedition CK06-06</strain>
    </source>
</reference>
<feature type="non-terminal residue" evidence="1">
    <location>
        <position position="236"/>
    </location>
</feature>
<evidence type="ECO:0008006" key="2">
    <source>
        <dbReference type="Google" id="ProtNLM"/>
    </source>
</evidence>
<comment type="caution">
    <text evidence="1">The sequence shown here is derived from an EMBL/GenBank/DDBJ whole genome shotgun (WGS) entry which is preliminary data.</text>
</comment>
<name>X1F8H4_9ZZZZ</name>
<dbReference type="InterPro" id="IPR038071">
    <property type="entry name" value="UROD/MetE-like_sf"/>
</dbReference>
<evidence type="ECO:0000313" key="1">
    <source>
        <dbReference type="EMBL" id="GAH17058.1"/>
    </source>
</evidence>
<dbReference type="Gene3D" id="3.20.20.210">
    <property type="match status" value="1"/>
</dbReference>
<organism evidence="1">
    <name type="scientific">marine sediment metagenome</name>
    <dbReference type="NCBI Taxonomy" id="412755"/>
    <lineage>
        <taxon>unclassified sequences</taxon>
        <taxon>metagenomes</taxon>
        <taxon>ecological metagenomes</taxon>
    </lineage>
</organism>
<proteinExistence type="predicted"/>
<dbReference type="SUPFAM" id="SSF51726">
    <property type="entry name" value="UROD/MetE-like"/>
    <property type="match status" value="1"/>
</dbReference>
<dbReference type="EMBL" id="BART01033065">
    <property type="protein sequence ID" value="GAH17058.1"/>
    <property type="molecule type" value="Genomic_DNA"/>
</dbReference>
<protein>
    <recommendedName>
        <fullName evidence="2">Cobalamin-independent methionine synthase MetE C-terminal/archaeal domain-containing protein</fullName>
    </recommendedName>
</protein>
<gene>
    <name evidence="1" type="ORF">S01H4_56948</name>
</gene>